<gene>
    <name evidence="2" type="ORF">AVEN_176634_1</name>
</gene>
<evidence type="ECO:0000256" key="1">
    <source>
        <dbReference type="SAM" id="SignalP"/>
    </source>
</evidence>
<dbReference type="OrthoDB" id="6467619at2759"/>
<accession>A0A4Y2HY83</accession>
<reference evidence="2 3" key="1">
    <citation type="journal article" date="2019" name="Sci. Rep.">
        <title>Orb-weaving spider Araneus ventricosus genome elucidates the spidroin gene catalogue.</title>
        <authorList>
            <person name="Kono N."/>
            <person name="Nakamura H."/>
            <person name="Ohtoshi R."/>
            <person name="Moran D.A.P."/>
            <person name="Shinohara A."/>
            <person name="Yoshida Y."/>
            <person name="Fujiwara M."/>
            <person name="Mori M."/>
            <person name="Tomita M."/>
            <person name="Arakawa K."/>
        </authorList>
    </citation>
    <scope>NUCLEOTIDE SEQUENCE [LARGE SCALE GENOMIC DNA]</scope>
</reference>
<feature type="chain" id="PRO_5021506680" description="Secreted protein" evidence="1">
    <location>
        <begin position="29"/>
        <end position="106"/>
    </location>
</feature>
<evidence type="ECO:0000313" key="3">
    <source>
        <dbReference type="Proteomes" id="UP000499080"/>
    </source>
</evidence>
<comment type="caution">
    <text evidence="2">The sequence shown here is derived from an EMBL/GenBank/DDBJ whole genome shotgun (WGS) entry which is preliminary data.</text>
</comment>
<evidence type="ECO:0008006" key="4">
    <source>
        <dbReference type="Google" id="ProtNLM"/>
    </source>
</evidence>
<dbReference type="Proteomes" id="UP000499080">
    <property type="component" value="Unassembled WGS sequence"/>
</dbReference>
<dbReference type="EMBL" id="BGPR01002235">
    <property type="protein sequence ID" value="GBM70192.1"/>
    <property type="molecule type" value="Genomic_DNA"/>
</dbReference>
<proteinExistence type="predicted"/>
<protein>
    <recommendedName>
        <fullName evidence="4">Secreted protein</fullName>
    </recommendedName>
</protein>
<organism evidence="2 3">
    <name type="scientific">Araneus ventricosus</name>
    <name type="common">Orbweaver spider</name>
    <name type="synonym">Epeira ventricosa</name>
    <dbReference type="NCBI Taxonomy" id="182803"/>
    <lineage>
        <taxon>Eukaryota</taxon>
        <taxon>Metazoa</taxon>
        <taxon>Ecdysozoa</taxon>
        <taxon>Arthropoda</taxon>
        <taxon>Chelicerata</taxon>
        <taxon>Arachnida</taxon>
        <taxon>Araneae</taxon>
        <taxon>Araneomorphae</taxon>
        <taxon>Entelegynae</taxon>
        <taxon>Araneoidea</taxon>
        <taxon>Araneidae</taxon>
        <taxon>Araneus</taxon>
    </lineage>
</organism>
<name>A0A4Y2HY83_ARAVE</name>
<keyword evidence="3" id="KW-1185">Reference proteome</keyword>
<keyword evidence="1" id="KW-0732">Signal</keyword>
<sequence length="106" mass="12084">MNKSSPLTSFCLLSKIVWSLAHWRPVRGLASSLTGPQPTGLFLLGAHKVFSVRDARGSRSENRCCRRRNYTAPGIFERVRQSFLRRCKLCSGTRGRHSKHLLRVFL</sequence>
<dbReference type="AlphaFoldDB" id="A0A4Y2HY83"/>
<feature type="signal peptide" evidence="1">
    <location>
        <begin position="1"/>
        <end position="28"/>
    </location>
</feature>
<evidence type="ECO:0000313" key="2">
    <source>
        <dbReference type="EMBL" id="GBM70192.1"/>
    </source>
</evidence>